<dbReference type="SUPFAM" id="SSF53067">
    <property type="entry name" value="Actin-like ATPase domain"/>
    <property type="match status" value="2"/>
</dbReference>
<dbReference type="InterPro" id="IPR022496">
    <property type="entry name" value="T6A_TsaB"/>
</dbReference>
<dbReference type="RefSeq" id="WP_380022710.1">
    <property type="nucleotide sequence ID" value="NZ_JBHMDY010000001.1"/>
</dbReference>
<dbReference type="InterPro" id="IPR000905">
    <property type="entry name" value="Gcp-like_dom"/>
</dbReference>
<dbReference type="Gene3D" id="3.30.420.40">
    <property type="match status" value="1"/>
</dbReference>
<accession>A0ABV5JKK5</accession>
<protein>
    <submittedName>
        <fullName evidence="3">tRNA (Adenosine(37)-N6)-threonylcarbamoyltransferase complex dimerization subunit type 1 TsaB</fullName>
        <ecNumber evidence="3">2.3.1.234</ecNumber>
    </submittedName>
</protein>
<dbReference type="EMBL" id="JBHMDY010000001">
    <property type="protein sequence ID" value="MFB9258249.1"/>
    <property type="molecule type" value="Genomic_DNA"/>
</dbReference>
<organism evidence="3 4">
    <name type="scientific">Dietzia aerolata</name>
    <dbReference type="NCBI Taxonomy" id="595984"/>
    <lineage>
        <taxon>Bacteria</taxon>
        <taxon>Bacillati</taxon>
        <taxon>Actinomycetota</taxon>
        <taxon>Actinomycetes</taxon>
        <taxon>Mycobacteriales</taxon>
        <taxon>Dietziaceae</taxon>
        <taxon>Dietzia</taxon>
    </lineage>
</organism>
<evidence type="ECO:0000313" key="4">
    <source>
        <dbReference type="Proteomes" id="UP001589700"/>
    </source>
</evidence>
<dbReference type="Pfam" id="PF00814">
    <property type="entry name" value="TsaD"/>
    <property type="match status" value="1"/>
</dbReference>
<dbReference type="InterPro" id="IPR043129">
    <property type="entry name" value="ATPase_NBD"/>
</dbReference>
<gene>
    <name evidence="3" type="primary">tsaB</name>
    <name evidence="3" type="ORF">ACFFVD_00350</name>
</gene>
<dbReference type="GO" id="GO:0061711">
    <property type="term" value="F:tRNA N(6)-L-threonylcarbamoyladenine synthase activity"/>
    <property type="evidence" value="ECO:0007669"/>
    <property type="project" value="UniProtKB-EC"/>
</dbReference>
<dbReference type="PANTHER" id="PTHR11735">
    <property type="entry name" value="TRNA N6-ADENOSINE THREONYLCARBAMOYLTRANSFERASE"/>
    <property type="match status" value="1"/>
</dbReference>
<dbReference type="PANTHER" id="PTHR11735:SF11">
    <property type="entry name" value="TRNA THREONYLCARBAMOYLADENOSINE BIOSYNTHESIS PROTEIN TSAB"/>
    <property type="match status" value="1"/>
</dbReference>
<evidence type="ECO:0000256" key="1">
    <source>
        <dbReference type="SAM" id="MobiDB-lite"/>
    </source>
</evidence>
<sequence length="245" mass="24400">MLVLAIDTSTPAVTAGVCRLEPAGPGDAAGSRIETLATRVTEDARAHAELLTPHILECLESASITAAELDAVVVGVGPGPFTGLRVGMATAAAFADAIGVAVHGVCSLDGLAARARSAGVDGDVVVVTDARRREAYHARYDGEGVRTSGPIVGPAAEIEVGGAAVVGDAARLAAIPGVGSATDVEGAAGFAVLTSPDPAGLVAVASADLLAGAEPAPLEPLYLRRPDAVPPKRVDPSRALRGVQR</sequence>
<keyword evidence="3" id="KW-0012">Acyltransferase</keyword>
<comment type="caution">
    <text evidence="3">The sequence shown here is derived from an EMBL/GenBank/DDBJ whole genome shotgun (WGS) entry which is preliminary data.</text>
</comment>
<evidence type="ECO:0000259" key="2">
    <source>
        <dbReference type="Pfam" id="PF00814"/>
    </source>
</evidence>
<dbReference type="Proteomes" id="UP001589700">
    <property type="component" value="Unassembled WGS sequence"/>
</dbReference>
<dbReference type="EC" id="2.3.1.234" evidence="3"/>
<dbReference type="NCBIfam" id="TIGR03725">
    <property type="entry name" value="T6A_YeaZ"/>
    <property type="match status" value="1"/>
</dbReference>
<name>A0ABV5JKK5_9ACTN</name>
<keyword evidence="3" id="KW-0808">Transferase</keyword>
<feature type="compositionally biased region" description="Basic and acidic residues" evidence="1">
    <location>
        <begin position="222"/>
        <end position="238"/>
    </location>
</feature>
<evidence type="ECO:0000313" key="3">
    <source>
        <dbReference type="EMBL" id="MFB9258249.1"/>
    </source>
</evidence>
<reference evidence="3 4" key="1">
    <citation type="submission" date="2024-09" db="EMBL/GenBank/DDBJ databases">
        <authorList>
            <person name="Sun Q."/>
            <person name="Mori K."/>
        </authorList>
    </citation>
    <scope>NUCLEOTIDE SEQUENCE [LARGE SCALE GENOMIC DNA]</scope>
    <source>
        <strain evidence="3 4">CCM 7659</strain>
    </source>
</reference>
<proteinExistence type="predicted"/>
<feature type="region of interest" description="Disordered" evidence="1">
    <location>
        <begin position="220"/>
        <end position="245"/>
    </location>
</feature>
<feature type="domain" description="Gcp-like" evidence="2">
    <location>
        <begin position="44"/>
        <end position="144"/>
    </location>
</feature>
<keyword evidence="4" id="KW-1185">Reference proteome</keyword>